<accession>A0AAD1Y9Y6</accession>
<keyword evidence="4" id="KW-1185">Reference proteome</keyword>
<comment type="caution">
    <text evidence="3">The sequence shown here is derived from an EMBL/GenBank/DDBJ whole genome shotgun (WGS) entry which is preliminary data.</text>
</comment>
<dbReference type="EMBL" id="CAMPGE010029910">
    <property type="protein sequence ID" value="CAI2387399.1"/>
    <property type="molecule type" value="Genomic_DNA"/>
</dbReference>
<proteinExistence type="predicted"/>
<evidence type="ECO:0000313" key="4">
    <source>
        <dbReference type="Proteomes" id="UP001295684"/>
    </source>
</evidence>
<evidence type="ECO:0000256" key="2">
    <source>
        <dbReference type="SAM" id="MobiDB-lite"/>
    </source>
</evidence>
<dbReference type="Proteomes" id="UP001295684">
    <property type="component" value="Unassembled WGS sequence"/>
</dbReference>
<feature type="compositionally biased region" description="Basic and acidic residues" evidence="2">
    <location>
        <begin position="17"/>
        <end position="29"/>
    </location>
</feature>
<evidence type="ECO:0000256" key="1">
    <source>
        <dbReference type="SAM" id="Coils"/>
    </source>
</evidence>
<sequence length="463" mass="53321">MAFHCSVKTQKKGGKREKREERSYLRDIPENDEELESPLGNSMMINKRKSASEIKSFDSTSPTKWTNKALKYSYRNTKLNRLVHKNSKGSPSDFMKIRSNNLSIISLGSNSKAEEPQESSLSRNSSPTKIPNSLKKLSRRAENLSQKGLGSKRFLDRSKDSIPELPDISVFAKSIVETERKWENTETTSILANDEKKVEDYSNIENLTRYSVLSKHLRNKERRHYSVKKRTTKPVFLKKEQTTDTEETSSFWSLLEDPTKIEKIIGILTDLKDDIIRRDLEKIKNQVTKNSVIGKIQDFSDKCMKVIKKQQEIIKKLSKLSMPVLPRDNSNIKLSNESRTKSVNSSREGSFYSNVRQSNPTSLKVDENLYKELVKKLKVIISSKDKELESNNKSIDTLKDRIKMLEQELSELKKQSSIVINTDITKPTIEEDDYNGSIYSSETEDVYCMKNLSMSNYQPRISK</sequence>
<organism evidence="3 4">
    <name type="scientific">Euplotes crassus</name>
    <dbReference type="NCBI Taxonomy" id="5936"/>
    <lineage>
        <taxon>Eukaryota</taxon>
        <taxon>Sar</taxon>
        <taxon>Alveolata</taxon>
        <taxon>Ciliophora</taxon>
        <taxon>Intramacronucleata</taxon>
        <taxon>Spirotrichea</taxon>
        <taxon>Hypotrichia</taxon>
        <taxon>Euplotida</taxon>
        <taxon>Euplotidae</taxon>
        <taxon>Moneuplotes</taxon>
    </lineage>
</organism>
<feature type="region of interest" description="Disordered" evidence="2">
    <location>
        <begin position="1"/>
        <end position="61"/>
    </location>
</feature>
<name>A0AAD1Y9Y6_EUPCR</name>
<feature type="coiled-coil region" evidence="1">
    <location>
        <begin position="388"/>
        <end position="422"/>
    </location>
</feature>
<gene>
    <name evidence="3" type="ORF">ECRASSUSDP1_LOCUS29031</name>
</gene>
<feature type="compositionally biased region" description="Polar residues" evidence="2">
    <location>
        <begin position="118"/>
        <end position="131"/>
    </location>
</feature>
<feature type="region of interest" description="Disordered" evidence="2">
    <location>
        <begin position="328"/>
        <end position="357"/>
    </location>
</feature>
<keyword evidence="1" id="KW-0175">Coiled coil</keyword>
<dbReference type="AlphaFoldDB" id="A0AAD1Y9Y6"/>
<reference evidence="3" key="1">
    <citation type="submission" date="2023-07" db="EMBL/GenBank/DDBJ databases">
        <authorList>
            <consortium name="AG Swart"/>
            <person name="Singh M."/>
            <person name="Singh A."/>
            <person name="Seah K."/>
            <person name="Emmerich C."/>
        </authorList>
    </citation>
    <scope>NUCLEOTIDE SEQUENCE</scope>
    <source>
        <strain evidence="3">DP1</strain>
    </source>
</reference>
<feature type="region of interest" description="Disordered" evidence="2">
    <location>
        <begin position="109"/>
        <end position="149"/>
    </location>
</feature>
<protein>
    <submittedName>
        <fullName evidence="3">Uncharacterized protein</fullName>
    </submittedName>
</protein>
<evidence type="ECO:0000313" key="3">
    <source>
        <dbReference type="EMBL" id="CAI2387399.1"/>
    </source>
</evidence>